<organism evidence="1 2">
    <name type="scientific">Marilutibacter maris</name>
    <dbReference type="NCBI Taxonomy" id="1605891"/>
    <lineage>
        <taxon>Bacteria</taxon>
        <taxon>Pseudomonadati</taxon>
        <taxon>Pseudomonadota</taxon>
        <taxon>Gammaproteobacteria</taxon>
        <taxon>Lysobacterales</taxon>
        <taxon>Lysobacteraceae</taxon>
        <taxon>Marilutibacter</taxon>
    </lineage>
</organism>
<dbReference type="RefSeq" id="WP_141481920.1">
    <property type="nucleotide sequence ID" value="NZ_VICD02000108.1"/>
</dbReference>
<comment type="caution">
    <text evidence="1">The sequence shown here is derived from an EMBL/GenBank/DDBJ whole genome shotgun (WGS) entry which is preliminary data.</text>
</comment>
<evidence type="ECO:0000313" key="1">
    <source>
        <dbReference type="EMBL" id="KAB8192492.1"/>
    </source>
</evidence>
<dbReference type="InterPro" id="IPR005230">
    <property type="entry name" value="TraB_bac"/>
</dbReference>
<dbReference type="EMBL" id="VICD02000108">
    <property type="protein sequence ID" value="KAB8192492.1"/>
    <property type="molecule type" value="Genomic_DNA"/>
</dbReference>
<dbReference type="InterPro" id="IPR046345">
    <property type="entry name" value="TraB_PrgY-like"/>
</dbReference>
<reference evidence="1 2" key="1">
    <citation type="submission" date="2019-10" db="EMBL/GenBank/DDBJ databases">
        <title>Lysobacter alkalisoli sp. nov., isolated from saline-alkaline soil.</title>
        <authorList>
            <person name="Sun J.-Q."/>
        </authorList>
    </citation>
    <scope>NUCLEOTIDE SEQUENCE [LARGE SCALE GENOMIC DNA]</scope>
    <source>
        <strain evidence="1 2">KCTC 42381</strain>
    </source>
</reference>
<dbReference type="NCBIfam" id="TIGR00261">
    <property type="entry name" value="traB"/>
    <property type="match status" value="1"/>
</dbReference>
<gene>
    <name evidence="1" type="ORF">FKV24_007380</name>
</gene>
<dbReference type="Proteomes" id="UP000320431">
    <property type="component" value="Unassembled WGS sequence"/>
</dbReference>
<proteinExistence type="predicted"/>
<evidence type="ECO:0000313" key="2">
    <source>
        <dbReference type="Proteomes" id="UP000320431"/>
    </source>
</evidence>
<dbReference type="Pfam" id="PF01963">
    <property type="entry name" value="TraB_PrgY_gumN"/>
    <property type="match status" value="1"/>
</dbReference>
<dbReference type="CDD" id="cd14726">
    <property type="entry name" value="TraB_PrgY-like"/>
    <property type="match status" value="1"/>
</dbReference>
<dbReference type="PANTHER" id="PTHR21530">
    <property type="entry name" value="PHEROMONE SHUTDOWN PROTEIN"/>
    <property type="match status" value="1"/>
</dbReference>
<sequence>MIETATAAPPTWRDQPHEIVEREGVRYTLLGTAHVSQASVDAVCEAIEGGGFDAVAVELDRQRLQSLTDPDALAKLDLVQVIRTGRTALFAANLALAAYQRRLAEQLGIEPGAELKRAVVEARERELPVHLIDREVGLTFKRASNKLGFWGRAKLGGGLLAGLFVDEPVHEDDIEKLKTGDMLASSFSEFASDSPALYETVIAERDRYMAARLRESAGDAREVLAVVGAGHLQGLARHLREEPTPPANIREELEALPKKSDVPWFTIALSVFVLGGFAWGFWQGGLDVGSDLLLQWVLATGLLGALGCAIAGGHPLSILVAFLASPITPLHPALASGTLSALTEAWVRKPTYADFMALRDDVGTLRGWWRNRVARVLLNFFLTSLGTAIGVWTGGLRMFGKLFG</sequence>
<protein>
    <submittedName>
        <fullName evidence="1">TraB family protein</fullName>
    </submittedName>
</protein>
<name>A0A508AV80_9GAMM</name>
<dbReference type="PANTHER" id="PTHR21530:SF7">
    <property type="entry name" value="TRAB DOMAIN-CONTAINING PROTEIN"/>
    <property type="match status" value="1"/>
</dbReference>
<dbReference type="InterPro" id="IPR002816">
    <property type="entry name" value="TraB/PrgY/GumN_fam"/>
</dbReference>
<dbReference type="AlphaFoldDB" id="A0A508AV80"/>
<accession>A0A508AV80</accession>